<name>A0ABW2ZWQ1_9ACTN</name>
<proteinExistence type="predicted"/>
<keyword evidence="3" id="KW-1185">Reference proteome</keyword>
<protein>
    <submittedName>
        <fullName evidence="2">RyR domain-containing protein</fullName>
    </submittedName>
</protein>
<sequence>MTGKTPTAAAIAAELQATGRRVIRTGTGDASSLYEAGVQGARVLYACADDSTDSSINVLTAATASRARRARKAGPLAVYAQVSDPAYALALRARHLSQPNTGSDFFNTDELAARELVRRDAATFEDAVPHVVIAGLGAFGQALVVELARMWQLSPRCGERLSVTLVDPAAEMIADDLRRRWPAVVQSCLLRPFSGDLRTAVDDESVPPHRTYLCFDDEDTSVLAALTLAPLWRGGPRSLVLRLDRLARLVEVFGQDSTSLLDDIEGQLWPISVGSLLFNVTPGESGTIHEDIYERLAQSIHHIYLQRRLAQGGRLGDTAAMVPWERLDAGFREANLQQARNIGAKLIELGCTVAPRTGTGLDRIDDTLIESLAVAEHDRWMAERISQGWRFGEVRDDRAKLHPSIKPWDELSEAERDKDRDVVRDIPLVLADYGLQVVRLTPPGGTPPTK</sequence>
<dbReference type="EMBL" id="JBHTHM010000082">
    <property type="protein sequence ID" value="MFD0783066.1"/>
    <property type="molecule type" value="Genomic_DNA"/>
</dbReference>
<dbReference type="InterPro" id="IPR003032">
    <property type="entry name" value="Ryanodine_rcpt"/>
</dbReference>
<organism evidence="2 3">
    <name type="scientific">Micromonospora azadirachtae</name>
    <dbReference type="NCBI Taxonomy" id="1970735"/>
    <lineage>
        <taxon>Bacteria</taxon>
        <taxon>Bacillati</taxon>
        <taxon>Actinomycetota</taxon>
        <taxon>Actinomycetes</taxon>
        <taxon>Micromonosporales</taxon>
        <taxon>Micromonosporaceae</taxon>
        <taxon>Micromonospora</taxon>
    </lineage>
</organism>
<reference evidence="3" key="1">
    <citation type="journal article" date="2019" name="Int. J. Syst. Evol. Microbiol.">
        <title>The Global Catalogue of Microorganisms (GCM) 10K type strain sequencing project: providing services to taxonomists for standard genome sequencing and annotation.</title>
        <authorList>
            <consortium name="The Broad Institute Genomics Platform"/>
            <consortium name="The Broad Institute Genome Sequencing Center for Infectious Disease"/>
            <person name="Wu L."/>
            <person name="Ma J."/>
        </authorList>
    </citation>
    <scope>NUCLEOTIDE SEQUENCE [LARGE SCALE GENOMIC DNA]</scope>
    <source>
        <strain evidence="3">JCM 32148</strain>
    </source>
</reference>
<evidence type="ECO:0000313" key="2">
    <source>
        <dbReference type="EMBL" id="MFD0783066.1"/>
    </source>
</evidence>
<comment type="caution">
    <text evidence="2">The sequence shown here is derived from an EMBL/GenBank/DDBJ whole genome shotgun (WGS) entry which is preliminary data.</text>
</comment>
<feature type="domain" description="Ryanodine receptor Ryr" evidence="1">
    <location>
        <begin position="365"/>
        <end position="437"/>
    </location>
</feature>
<accession>A0ABW2ZWQ1</accession>
<evidence type="ECO:0000259" key="1">
    <source>
        <dbReference type="Pfam" id="PF02026"/>
    </source>
</evidence>
<dbReference type="Pfam" id="PF02026">
    <property type="entry name" value="RyR"/>
    <property type="match status" value="1"/>
</dbReference>
<dbReference type="Gene3D" id="6.20.350.10">
    <property type="match status" value="2"/>
</dbReference>
<dbReference type="Proteomes" id="UP001597053">
    <property type="component" value="Unassembled WGS sequence"/>
</dbReference>
<gene>
    <name evidence="2" type="ORF">ACFQZ8_03875</name>
</gene>
<evidence type="ECO:0000313" key="3">
    <source>
        <dbReference type="Proteomes" id="UP001597053"/>
    </source>
</evidence>
<dbReference type="Gene3D" id="3.40.50.720">
    <property type="entry name" value="NAD(P)-binding Rossmann-like Domain"/>
    <property type="match status" value="1"/>
</dbReference>